<dbReference type="InterPro" id="IPR010730">
    <property type="entry name" value="HET"/>
</dbReference>
<dbReference type="Proteomes" id="UP000554235">
    <property type="component" value="Unassembled WGS sequence"/>
</dbReference>
<sequence>MIHLFTRGYAALCMANEPIDGATCTLRLMITSTDPNKAFPGQPQIEMQDHNGKVRGLFEALHVYPSQRGTQAFNRPLLQDTSHFPGPLIHWDRIRKLLNQCDAGHERCSALAKQHEKRSLPSGFRVIDIINRQLIKPVGTCKFVALSYVWGRNPDVSKVKATVSNIHELEAKGGLALGKVSTTIEEAMQACTCLGERYLWADRLCIVQDDAIHKQEQINAMRDIYALADFVMVIVSGNSVDDPIPGVRSPRSSVTEMISFQGYRVLNLLPRLPDLLGQSVWHSRGWTYQEATLSNRKLYLTAVQYVFECNEGHIYEDNSLNDSSWELIDVPFGADYLRRLPAVFDVFDPFLCYKDHMMNFNDRSFTDISDIYNAFAGIASGLYGSPERVLYGLPKGNFDEALLWRPQPEKSRYFKPVGRRSSAAIALPTWSWSSIEGTLVYPSENQSFCGPLLQWALVERSKVSPLEYAEPSRLDGIKWQQSYTSHDVIVYGAPQLMLALAVAEGCIHLGPHISSESWKQERFVDSANTLARRWPRYREFWAESFSHERWQNLTLPPGSAILAAHAQLSTLGLAMHPTHSLYGITCAPGSTYLEIRHQGSCIGMVQPDIPYTKQVPQGVEFLALSLSRCPQNPGIKCLYPNPFLHPLHHVAADTSHTSEEERLLNDVLRRIRHMQATYTDADNDLLLSIPVVNVLMVHREGSFITRLGLGWVFLRRWAEVPRRDDFIFLK</sequence>
<name>A0A8H4LL94_9HYPO</name>
<dbReference type="OrthoDB" id="2958217at2759"/>
<evidence type="ECO:0000259" key="1">
    <source>
        <dbReference type="Pfam" id="PF06985"/>
    </source>
</evidence>
<accession>A0A8H4LL94</accession>
<dbReference type="EMBL" id="JAADYS010000467">
    <property type="protein sequence ID" value="KAF4469509.1"/>
    <property type="molecule type" value="Genomic_DNA"/>
</dbReference>
<proteinExistence type="predicted"/>
<evidence type="ECO:0000313" key="2">
    <source>
        <dbReference type="EMBL" id="KAF4469509.1"/>
    </source>
</evidence>
<reference evidence="2 3" key="1">
    <citation type="submission" date="2020-01" db="EMBL/GenBank/DDBJ databases">
        <title>Identification and distribution of gene clusters putatively required for synthesis of sphingolipid metabolism inhibitors in phylogenetically diverse species of the filamentous fungus Fusarium.</title>
        <authorList>
            <person name="Kim H.-S."/>
            <person name="Busman M."/>
            <person name="Brown D.W."/>
            <person name="Divon H."/>
            <person name="Uhlig S."/>
            <person name="Proctor R.H."/>
        </authorList>
    </citation>
    <scope>NUCLEOTIDE SEQUENCE [LARGE SCALE GENOMIC DNA]</scope>
    <source>
        <strain evidence="2 3">NRRL 20459</strain>
    </source>
</reference>
<organism evidence="2 3">
    <name type="scientific">Fusarium albosuccineum</name>
    <dbReference type="NCBI Taxonomy" id="1237068"/>
    <lineage>
        <taxon>Eukaryota</taxon>
        <taxon>Fungi</taxon>
        <taxon>Dikarya</taxon>
        <taxon>Ascomycota</taxon>
        <taxon>Pezizomycotina</taxon>
        <taxon>Sordariomycetes</taxon>
        <taxon>Hypocreomycetidae</taxon>
        <taxon>Hypocreales</taxon>
        <taxon>Nectriaceae</taxon>
        <taxon>Fusarium</taxon>
        <taxon>Fusarium decemcellulare species complex</taxon>
    </lineage>
</organism>
<evidence type="ECO:0000313" key="3">
    <source>
        <dbReference type="Proteomes" id="UP000554235"/>
    </source>
</evidence>
<dbReference type="PANTHER" id="PTHR33112">
    <property type="entry name" value="DOMAIN PROTEIN, PUTATIVE-RELATED"/>
    <property type="match status" value="1"/>
</dbReference>
<keyword evidence="3" id="KW-1185">Reference proteome</keyword>
<gene>
    <name evidence="2" type="ORF">FALBO_3600</name>
</gene>
<protein>
    <submittedName>
        <fullName evidence="2">Heterokaryon incompatibility</fullName>
    </submittedName>
</protein>
<feature type="domain" description="Heterokaryon incompatibility" evidence="1">
    <location>
        <begin position="143"/>
        <end position="290"/>
    </location>
</feature>
<comment type="caution">
    <text evidence="2">The sequence shown here is derived from an EMBL/GenBank/DDBJ whole genome shotgun (WGS) entry which is preliminary data.</text>
</comment>
<dbReference type="AlphaFoldDB" id="A0A8H4LL94"/>
<dbReference type="Pfam" id="PF06985">
    <property type="entry name" value="HET"/>
    <property type="match status" value="1"/>
</dbReference>
<dbReference type="PANTHER" id="PTHR33112:SF12">
    <property type="entry name" value="HETEROKARYON INCOMPATIBILITY DOMAIN-CONTAINING PROTEIN"/>
    <property type="match status" value="1"/>
</dbReference>